<evidence type="ECO:0000313" key="2">
    <source>
        <dbReference type="Proteomes" id="UP000427281"/>
    </source>
</evidence>
<accession>A0A6I6AGK9</accession>
<dbReference type="KEGG" id="gim:F1728_25245"/>
<dbReference type="PRINTS" id="PR00420">
    <property type="entry name" value="RNGMNOXGNASE"/>
</dbReference>
<dbReference type="InterPro" id="IPR050816">
    <property type="entry name" value="Flavin-dep_Halogenase_NPB"/>
</dbReference>
<evidence type="ECO:0000313" key="1">
    <source>
        <dbReference type="EMBL" id="QGQ25774.1"/>
    </source>
</evidence>
<organism evidence="1 2">
    <name type="scientific">Gimesia benthica</name>
    <dbReference type="NCBI Taxonomy" id="2608982"/>
    <lineage>
        <taxon>Bacteria</taxon>
        <taxon>Pseudomonadati</taxon>
        <taxon>Planctomycetota</taxon>
        <taxon>Planctomycetia</taxon>
        <taxon>Planctomycetales</taxon>
        <taxon>Planctomycetaceae</taxon>
        <taxon>Gimesia</taxon>
    </lineage>
</organism>
<dbReference type="InterPro" id="IPR006905">
    <property type="entry name" value="Flavin_halogenase"/>
</dbReference>
<dbReference type="PANTHER" id="PTHR43747:SF1">
    <property type="entry name" value="SLR1998 PROTEIN"/>
    <property type="match status" value="1"/>
</dbReference>
<dbReference type="GO" id="GO:0004497">
    <property type="term" value="F:monooxygenase activity"/>
    <property type="evidence" value="ECO:0007669"/>
    <property type="project" value="InterPro"/>
</dbReference>
<dbReference type="InterPro" id="IPR036188">
    <property type="entry name" value="FAD/NAD-bd_sf"/>
</dbReference>
<dbReference type="SUPFAM" id="SSF51905">
    <property type="entry name" value="FAD/NAD(P)-binding domain"/>
    <property type="match status" value="1"/>
</dbReference>
<dbReference type="Proteomes" id="UP000427281">
    <property type="component" value="Chromosome"/>
</dbReference>
<reference evidence="1 2" key="1">
    <citation type="submission" date="2019-09" db="EMBL/GenBank/DDBJ databases">
        <title>Gimesia benthica sp. nov., a novel bacterium isolated from deep-sea water of the Northwest Indian Ocean.</title>
        <authorList>
            <person name="Dai X."/>
        </authorList>
    </citation>
    <scope>NUCLEOTIDE SEQUENCE [LARGE SCALE GENOMIC DNA]</scope>
    <source>
        <strain evidence="1 2">E7</strain>
    </source>
</reference>
<sequence length="408" mass="46276">MNSPNQSDVIVIGGGPAGATASTLVAQQGYSVKLLEREPTPQYRIGESLIPETYWTFKRLNMLDKLRASHFVKKHSVQFVNSSGKLSAPFNFFEHNPHECSQTWQIRRSEFDAMMLQNAQEQGVEVSQGVRVLDVLFQNDRAIGVVIKNAEGRREELLARVVVDASGQSSMILNKFKLREPDPELNKGAIWTYYEGAYRDEEPNAGATIVLSLKKSTGWFWYIPLHENIVSVGVVADFDYLFKERRDHATTFQEELINCPVVKERLSLGTQVEKVRATRDFTYRSKQAAGNGWVLVGDALGFLDPLYSSGILLALKSGELAADAIVEGLRKNDTSKEQLGKWAEEYFKGMNRMRRLVVEFYNGFNFGEFVKRYPHHKGNVTNLLIGDLFKDELDQVFLDIDRMKSKDM</sequence>
<dbReference type="Gene3D" id="3.50.50.60">
    <property type="entry name" value="FAD/NAD(P)-binding domain"/>
    <property type="match status" value="1"/>
</dbReference>
<dbReference type="RefSeq" id="WP_155366371.1">
    <property type="nucleotide sequence ID" value="NZ_CP043930.1"/>
</dbReference>
<dbReference type="Pfam" id="PF04820">
    <property type="entry name" value="Trp_halogenase"/>
    <property type="match status" value="2"/>
</dbReference>
<dbReference type="AlphaFoldDB" id="A0A6I6AGK9"/>
<keyword evidence="2" id="KW-1185">Reference proteome</keyword>
<name>A0A6I6AGK9_9PLAN</name>
<dbReference type="PANTHER" id="PTHR43747">
    <property type="entry name" value="FAD-BINDING PROTEIN"/>
    <property type="match status" value="1"/>
</dbReference>
<protein>
    <submittedName>
        <fullName evidence="1">NAD(P)/FAD-dependent oxidoreductase</fullName>
    </submittedName>
</protein>
<dbReference type="EMBL" id="CP043930">
    <property type="protein sequence ID" value="QGQ25774.1"/>
    <property type="molecule type" value="Genomic_DNA"/>
</dbReference>
<proteinExistence type="predicted"/>
<gene>
    <name evidence="1" type="ORF">F1728_25245</name>
</gene>